<evidence type="ECO:0008006" key="2">
    <source>
        <dbReference type="Google" id="ProtNLM"/>
    </source>
</evidence>
<protein>
    <recommendedName>
        <fullName evidence="2">Transposase</fullName>
    </recommendedName>
</protein>
<reference evidence="1" key="2">
    <citation type="submission" date="2015-07" db="EMBL/GenBank/DDBJ databases">
        <title>Plasmids, circular viruses and viroids from rat gut.</title>
        <authorList>
            <person name="Jorgensen T.J."/>
            <person name="Hansen M.A."/>
            <person name="Xu Z."/>
            <person name="Tabak M.A."/>
            <person name="Sorensen S.J."/>
            <person name="Hansen L.H."/>
        </authorList>
    </citation>
    <scope>NUCLEOTIDE SEQUENCE</scope>
    <source>
        <strain evidence="1">RGRH0475</strain>
    </source>
</reference>
<proteinExistence type="predicted"/>
<name>A0A0H5Q106_9ZZZZ</name>
<organism evidence="1">
    <name type="scientific">uncultured prokaryote</name>
    <dbReference type="NCBI Taxonomy" id="198431"/>
    <lineage>
        <taxon>unclassified sequences</taxon>
        <taxon>environmental samples</taxon>
    </lineage>
</organism>
<evidence type="ECO:0000313" key="1">
    <source>
        <dbReference type="EMBL" id="CRY95094.1"/>
    </source>
</evidence>
<dbReference type="EMBL" id="LN853116">
    <property type="protein sequence ID" value="CRY95094.1"/>
    <property type="molecule type" value="Genomic_DNA"/>
</dbReference>
<dbReference type="AlphaFoldDB" id="A0A0H5Q106"/>
<sequence>MEKNPYMELAECLLPEEMVEYFDVVKVEKTKETLDVTLEERDNGVEGYVEGQLRPNGFYEESIVRDYPVRGRKMSFHIKRRRWIDTEAGRSVSRRWDLVAEGTRFSKEFAAFLKGLLGQIPDYGPLS</sequence>
<accession>A0A0H5Q106</accession>
<reference evidence="1" key="1">
    <citation type="submission" date="2015-06" db="EMBL/GenBank/DDBJ databases">
        <authorList>
            <person name="Joergensen T."/>
        </authorList>
    </citation>
    <scope>NUCLEOTIDE SEQUENCE</scope>
    <source>
        <strain evidence="1">RGRH0475</strain>
    </source>
</reference>